<feature type="domain" description="FAD/NAD(P)-binding" evidence="10">
    <location>
        <begin position="6"/>
        <end position="322"/>
    </location>
</feature>
<evidence type="ECO:0000313" key="13">
    <source>
        <dbReference type="Proteomes" id="UP000008963"/>
    </source>
</evidence>
<dbReference type="GO" id="GO:0050136">
    <property type="term" value="F:NADH dehydrogenase (quinone) (non-electrogenic) activity"/>
    <property type="evidence" value="ECO:0007669"/>
    <property type="project" value="UniProtKB-EC"/>
</dbReference>
<organism evidence="12 13">
    <name type="scientific">Halobacteriovorax marinus (strain ATCC BAA-682 / DSM 15412 / SJ)</name>
    <name type="common">Bacteriovorax marinus</name>
    <dbReference type="NCBI Taxonomy" id="862908"/>
    <lineage>
        <taxon>Bacteria</taxon>
        <taxon>Pseudomonadati</taxon>
        <taxon>Bdellovibrionota</taxon>
        <taxon>Bacteriovoracia</taxon>
        <taxon>Bacteriovoracales</taxon>
        <taxon>Halobacteriovoraceae</taxon>
        <taxon>Halobacteriovorax</taxon>
    </lineage>
</organism>
<evidence type="ECO:0000256" key="5">
    <source>
        <dbReference type="ARBA" id="ARBA00022946"/>
    </source>
</evidence>
<evidence type="ECO:0000256" key="4">
    <source>
        <dbReference type="ARBA" id="ARBA00022827"/>
    </source>
</evidence>
<feature type="transmembrane region" description="Helical" evidence="9">
    <location>
        <begin position="366"/>
        <end position="386"/>
    </location>
</feature>
<proteinExistence type="inferred from homology"/>
<evidence type="ECO:0000256" key="6">
    <source>
        <dbReference type="ARBA" id="ARBA00023002"/>
    </source>
</evidence>
<evidence type="ECO:0000259" key="10">
    <source>
        <dbReference type="Pfam" id="PF07992"/>
    </source>
</evidence>
<dbReference type="InterPro" id="IPR045024">
    <property type="entry name" value="NDH-2"/>
</dbReference>
<dbReference type="EMBL" id="FQ312005">
    <property type="protein sequence ID" value="CBW26818.1"/>
    <property type="molecule type" value="Genomic_DNA"/>
</dbReference>
<evidence type="ECO:0000256" key="8">
    <source>
        <dbReference type="ARBA" id="ARBA00047599"/>
    </source>
</evidence>
<evidence type="ECO:0000256" key="1">
    <source>
        <dbReference type="ARBA" id="ARBA00005272"/>
    </source>
</evidence>
<dbReference type="KEGG" id="bmx:BMS_2006"/>
<evidence type="ECO:0000256" key="7">
    <source>
        <dbReference type="ARBA" id="ARBA00023027"/>
    </source>
</evidence>
<dbReference type="InterPro" id="IPR054585">
    <property type="entry name" value="NDH2-like_C"/>
</dbReference>
<dbReference type="RefSeq" id="WP_014244596.1">
    <property type="nucleotide sequence ID" value="NC_016620.1"/>
</dbReference>
<dbReference type="SUPFAM" id="SSF51905">
    <property type="entry name" value="FAD/NAD(P)-binding domain"/>
    <property type="match status" value="1"/>
</dbReference>
<keyword evidence="9 12" id="KW-0812">Transmembrane</keyword>
<dbReference type="Pfam" id="PF22366">
    <property type="entry name" value="NDH2_C"/>
    <property type="match status" value="1"/>
</dbReference>
<dbReference type="PANTHER" id="PTHR43706:SF47">
    <property type="entry name" value="EXTERNAL NADH-UBIQUINONE OXIDOREDUCTASE 1, MITOCHONDRIAL-RELATED"/>
    <property type="match status" value="1"/>
</dbReference>
<keyword evidence="4" id="KW-0274">FAD</keyword>
<dbReference type="PATRIC" id="fig|862908.3.peg.1905"/>
<evidence type="ECO:0000256" key="3">
    <source>
        <dbReference type="ARBA" id="ARBA00022630"/>
    </source>
</evidence>
<evidence type="ECO:0000313" key="12">
    <source>
        <dbReference type="EMBL" id="CBW26818.1"/>
    </source>
</evidence>
<dbReference type="eggNOG" id="COG1252">
    <property type="taxonomic scope" value="Bacteria"/>
</dbReference>
<keyword evidence="3" id="KW-0285">Flavoprotein</keyword>
<evidence type="ECO:0000259" key="11">
    <source>
        <dbReference type="Pfam" id="PF22366"/>
    </source>
</evidence>
<comment type="catalytic activity">
    <reaction evidence="8">
        <text>a quinone + NADH + H(+) = a quinol + NAD(+)</text>
        <dbReference type="Rhea" id="RHEA:46160"/>
        <dbReference type="ChEBI" id="CHEBI:15378"/>
        <dbReference type="ChEBI" id="CHEBI:24646"/>
        <dbReference type="ChEBI" id="CHEBI:57540"/>
        <dbReference type="ChEBI" id="CHEBI:57945"/>
        <dbReference type="ChEBI" id="CHEBI:132124"/>
        <dbReference type="EC" id="1.6.5.9"/>
    </reaction>
</comment>
<dbReference type="InterPro" id="IPR036188">
    <property type="entry name" value="FAD/NAD-bd_sf"/>
</dbReference>
<dbReference type="OrthoDB" id="5288145at2"/>
<protein>
    <recommendedName>
        <fullName evidence="2">NADH:ubiquinone reductase (non-electrogenic)</fullName>
        <ecNumber evidence="2">1.6.5.9</ecNumber>
    </recommendedName>
</protein>
<keyword evidence="5" id="KW-0809">Transit peptide</keyword>
<comment type="similarity">
    <text evidence="1">Belongs to the NADH dehydrogenase family.</text>
</comment>
<keyword evidence="6" id="KW-0560">Oxidoreductase</keyword>
<feature type="domain" description="External alternative NADH-ubiquinone oxidoreductase-like C-terminal" evidence="11">
    <location>
        <begin position="346"/>
        <end position="402"/>
    </location>
</feature>
<dbReference type="STRING" id="862908.BMS_2006"/>
<dbReference type="Pfam" id="PF07992">
    <property type="entry name" value="Pyr_redox_2"/>
    <property type="match status" value="1"/>
</dbReference>
<reference evidence="13" key="1">
    <citation type="journal article" date="2013" name="ISME J.">
        <title>A small predatory core genome in the divergent marine Bacteriovorax marinus SJ and the terrestrial Bdellovibrio bacteriovorus.</title>
        <authorList>
            <person name="Crossman L.C."/>
            <person name="Chen H."/>
            <person name="Cerdeno-Tarraga A.M."/>
            <person name="Brooks K."/>
            <person name="Quail M.A."/>
            <person name="Pineiro S.A."/>
            <person name="Hobley L."/>
            <person name="Sockett R.E."/>
            <person name="Bentley S.D."/>
            <person name="Parkhill J."/>
            <person name="Williams H.N."/>
            <person name="Stine O.C."/>
        </authorList>
    </citation>
    <scope>NUCLEOTIDE SEQUENCE [LARGE SCALE GENOMIC DNA]</scope>
    <source>
        <strain evidence="13">ATCC BAA-682 / DSM 15412 / SJ</strain>
    </source>
</reference>
<accession>E1X2Y8</accession>
<dbReference type="PRINTS" id="PR00368">
    <property type="entry name" value="FADPNR"/>
</dbReference>
<keyword evidence="13" id="KW-1185">Reference proteome</keyword>
<dbReference type="AlphaFoldDB" id="E1X2Y8"/>
<keyword evidence="9" id="KW-0472">Membrane</keyword>
<dbReference type="PANTHER" id="PTHR43706">
    <property type="entry name" value="NADH DEHYDROGENASE"/>
    <property type="match status" value="1"/>
</dbReference>
<dbReference type="HOGENOM" id="CLU_021377_7_1_7"/>
<dbReference type="Gene3D" id="3.50.50.100">
    <property type="match status" value="1"/>
</dbReference>
<dbReference type="Proteomes" id="UP000008963">
    <property type="component" value="Chromosome"/>
</dbReference>
<name>E1X2Y8_HALMS</name>
<dbReference type="InterPro" id="IPR023753">
    <property type="entry name" value="FAD/NAD-binding_dom"/>
</dbReference>
<dbReference type="EC" id="1.6.5.9" evidence="2"/>
<gene>
    <name evidence="12" type="ordered locus">BMS_2006</name>
</gene>
<evidence type="ECO:0000256" key="2">
    <source>
        <dbReference type="ARBA" id="ARBA00012637"/>
    </source>
</evidence>
<sequence>MKKKFSTIIIGAGFGGLNAAIKLGKKNQEVLLIDKTNHHLFQPLLYQVATAGLSPADIATPVREILKKYPSITIIMDEVLDISKEEKKLSLKSLHTLEFDNLIVATGARHSYFGNDQWEQYAPGLKSLDDALRIRENVLKSFEKSELESDQQRIEALTTFVIIGAGPTGVEMAGAIAEIATKTLAKNFSNIDPKTSKIYLIEGGDRVLSTFHPTLSEKSKKDLESLGVIVKLNSFVKDINENGVLVGEDFIPTKNIVWAAGNKANPILNSLDIELDRMQRAIVQNDCSIKGHPDIYVIGDAACFQDGERTLPGLAPVAAQQGKYVATIISKRLPKGKRNPFHYMDKGSMATIGKSKAILEFGKIRITGFIAWCAWCLVHLLFLVLFRNRVFIFFDWVYSYLTEQRGARLIKNGPSNRNID</sequence>
<dbReference type="PRINTS" id="PR00411">
    <property type="entry name" value="PNDRDTASEI"/>
</dbReference>
<evidence type="ECO:0000256" key="9">
    <source>
        <dbReference type="SAM" id="Phobius"/>
    </source>
</evidence>
<keyword evidence="7" id="KW-0520">NAD</keyword>
<keyword evidence="9" id="KW-1133">Transmembrane helix</keyword>